<evidence type="ECO:0000259" key="3">
    <source>
        <dbReference type="Pfam" id="PF02551"/>
    </source>
</evidence>
<dbReference type="PANTHER" id="PTHR11066">
    <property type="entry name" value="ACYL-COA THIOESTERASE"/>
    <property type="match status" value="1"/>
</dbReference>
<feature type="domain" description="Acyl-CoA thioesterase 2 C-terminal" evidence="3">
    <location>
        <begin position="152"/>
        <end position="280"/>
    </location>
</feature>
<keyword evidence="6" id="KW-1185">Reference proteome</keyword>
<evidence type="ECO:0000256" key="2">
    <source>
        <dbReference type="ARBA" id="ARBA00022801"/>
    </source>
</evidence>
<dbReference type="EMBL" id="BAABCX010000001">
    <property type="protein sequence ID" value="GAA3534882.1"/>
    <property type="molecule type" value="Genomic_DNA"/>
</dbReference>
<keyword evidence="2" id="KW-0378">Hydrolase</keyword>
<dbReference type="InterPro" id="IPR049449">
    <property type="entry name" value="TesB_ACOT8-like_N"/>
</dbReference>
<sequence length="288" mass="32951">MSQALDDLLTLLALEPLDDGLYRGRNRDVGSRSVFGGQVMGQALAAAKYTLPERPVHSFHAYFLRPGDKDRPIIYDVEIIRDGRTTSTRRVKAMQHGKPIFYMMASFQDPVAGFDHQAPMPSMAGPEGLIPELERIRELKSHLPERIRDLLLAEKPIEIRPVNYMNPLHPEVCEPVRYTWMKANGTLPDDLRIHKYLLAYASDFCFLPTSLQPHGRSFWESELHVTTMDHSMWFHRDFRFDDWLLYAVESPRAAAGRGLVQGRFYSRDGVLVASTIQEGLIRERSAVK</sequence>
<dbReference type="SUPFAM" id="SSF54637">
    <property type="entry name" value="Thioesterase/thiol ester dehydrase-isomerase"/>
    <property type="match status" value="2"/>
</dbReference>
<dbReference type="InterPro" id="IPR042171">
    <property type="entry name" value="Acyl-CoA_hotdog"/>
</dbReference>
<comment type="similarity">
    <text evidence="1">Belongs to the C/M/P thioester hydrolase family.</text>
</comment>
<dbReference type="InterPro" id="IPR003703">
    <property type="entry name" value="Acyl_CoA_thio"/>
</dbReference>
<dbReference type="InterPro" id="IPR029069">
    <property type="entry name" value="HotDog_dom_sf"/>
</dbReference>
<dbReference type="Pfam" id="PF02551">
    <property type="entry name" value="Acyl_CoA_thio"/>
    <property type="match status" value="1"/>
</dbReference>
<dbReference type="CDD" id="cd03444">
    <property type="entry name" value="Thioesterase_II_repeat1"/>
    <property type="match status" value="1"/>
</dbReference>
<evidence type="ECO:0000256" key="1">
    <source>
        <dbReference type="ARBA" id="ARBA00006538"/>
    </source>
</evidence>
<dbReference type="NCBIfam" id="TIGR00189">
    <property type="entry name" value="tesB"/>
    <property type="match status" value="1"/>
</dbReference>
<name>A0ABP6VHA5_9GAMM</name>
<protein>
    <submittedName>
        <fullName evidence="5">Acyl-CoA thioesterase II</fullName>
    </submittedName>
</protein>
<accession>A0ABP6VHA5</accession>
<dbReference type="Proteomes" id="UP001500795">
    <property type="component" value="Unassembled WGS sequence"/>
</dbReference>
<dbReference type="Pfam" id="PF13622">
    <property type="entry name" value="4HBT_3"/>
    <property type="match status" value="1"/>
</dbReference>
<evidence type="ECO:0000313" key="6">
    <source>
        <dbReference type="Proteomes" id="UP001500795"/>
    </source>
</evidence>
<reference evidence="6" key="1">
    <citation type="journal article" date="2019" name="Int. J. Syst. Evol. Microbiol.">
        <title>The Global Catalogue of Microorganisms (GCM) 10K type strain sequencing project: providing services to taxonomists for standard genome sequencing and annotation.</title>
        <authorList>
            <consortium name="The Broad Institute Genomics Platform"/>
            <consortium name="The Broad Institute Genome Sequencing Center for Infectious Disease"/>
            <person name="Wu L."/>
            <person name="Ma J."/>
        </authorList>
    </citation>
    <scope>NUCLEOTIDE SEQUENCE [LARGE SCALE GENOMIC DNA]</scope>
    <source>
        <strain evidence="6">JCM 17110</strain>
    </source>
</reference>
<dbReference type="InterPro" id="IPR025652">
    <property type="entry name" value="TesB_C"/>
</dbReference>
<dbReference type="Gene3D" id="2.40.160.210">
    <property type="entry name" value="Acyl-CoA thioesterase, double hotdog domain"/>
    <property type="match status" value="1"/>
</dbReference>
<feature type="domain" description="Acyl-CoA thioesterase-like N-terminal HotDog" evidence="4">
    <location>
        <begin position="33"/>
        <end position="108"/>
    </location>
</feature>
<evidence type="ECO:0000313" key="5">
    <source>
        <dbReference type="EMBL" id="GAA3534882.1"/>
    </source>
</evidence>
<proteinExistence type="inferred from homology"/>
<gene>
    <name evidence="5" type="primary">tesB</name>
    <name evidence="5" type="ORF">GCM10022394_13040</name>
</gene>
<comment type="caution">
    <text evidence="5">The sequence shown here is derived from an EMBL/GenBank/DDBJ whole genome shotgun (WGS) entry which is preliminary data.</text>
</comment>
<dbReference type="PANTHER" id="PTHR11066:SF34">
    <property type="entry name" value="ACYL-COENZYME A THIOESTERASE 8"/>
    <property type="match status" value="1"/>
</dbReference>
<dbReference type="CDD" id="cd03445">
    <property type="entry name" value="Thioesterase_II_repeat2"/>
    <property type="match status" value="1"/>
</dbReference>
<dbReference type="RefSeq" id="WP_344956007.1">
    <property type="nucleotide sequence ID" value="NZ_BAABCX010000001.1"/>
</dbReference>
<evidence type="ECO:0000259" key="4">
    <source>
        <dbReference type="Pfam" id="PF13622"/>
    </source>
</evidence>
<organism evidence="5 6">
    <name type="scientific">Zobellella aerophila</name>
    <dbReference type="NCBI Taxonomy" id="870480"/>
    <lineage>
        <taxon>Bacteria</taxon>
        <taxon>Pseudomonadati</taxon>
        <taxon>Pseudomonadota</taxon>
        <taxon>Gammaproteobacteria</taxon>
        <taxon>Aeromonadales</taxon>
        <taxon>Aeromonadaceae</taxon>
        <taxon>Zobellella</taxon>
    </lineage>
</organism>